<evidence type="ECO:0000256" key="7">
    <source>
        <dbReference type="ARBA" id="ARBA00022946"/>
    </source>
</evidence>
<dbReference type="GO" id="GO:0006412">
    <property type="term" value="P:translation"/>
    <property type="evidence" value="ECO:0007669"/>
    <property type="project" value="TreeGrafter"/>
</dbReference>
<evidence type="ECO:0000256" key="5">
    <source>
        <dbReference type="ARBA" id="ARBA00022737"/>
    </source>
</evidence>
<reference evidence="14 15" key="1">
    <citation type="journal article" date="2022" name="Nat. Genet.">
        <title>Improved pea reference genome and pan-genome highlight genomic features and evolutionary characteristics.</title>
        <authorList>
            <person name="Yang T."/>
            <person name="Liu R."/>
            <person name="Luo Y."/>
            <person name="Hu S."/>
            <person name="Wang D."/>
            <person name="Wang C."/>
            <person name="Pandey M.K."/>
            <person name="Ge S."/>
            <person name="Xu Q."/>
            <person name="Li N."/>
            <person name="Li G."/>
            <person name="Huang Y."/>
            <person name="Saxena R.K."/>
            <person name="Ji Y."/>
            <person name="Li M."/>
            <person name="Yan X."/>
            <person name="He Y."/>
            <person name="Liu Y."/>
            <person name="Wang X."/>
            <person name="Xiang C."/>
            <person name="Varshney R.K."/>
            <person name="Ding H."/>
            <person name="Gao S."/>
            <person name="Zong X."/>
        </authorList>
    </citation>
    <scope>NUCLEOTIDE SEQUENCE [LARGE SCALE GENOMIC DNA]</scope>
    <source>
        <strain evidence="14 15">cv. Zhongwan 6</strain>
    </source>
</reference>
<evidence type="ECO:0000313" key="15">
    <source>
        <dbReference type="Proteomes" id="UP001058974"/>
    </source>
</evidence>
<evidence type="ECO:0000256" key="12">
    <source>
        <dbReference type="SAM" id="MobiDB-lite"/>
    </source>
</evidence>
<evidence type="ECO:0000256" key="4">
    <source>
        <dbReference type="ARBA" id="ARBA00022640"/>
    </source>
</evidence>
<comment type="similarity">
    <text evidence="2">Belongs to the bacterial ribosomal protein bS1 family.</text>
</comment>
<keyword evidence="4" id="KW-0934">Plastid</keyword>
<dbReference type="FunFam" id="2.40.50.140:FF:000102">
    <property type="entry name" value="30S ribosomal protein S1"/>
    <property type="match status" value="1"/>
</dbReference>
<dbReference type="InterPro" id="IPR050437">
    <property type="entry name" value="Ribos_protein_bS1-like"/>
</dbReference>
<evidence type="ECO:0000256" key="1">
    <source>
        <dbReference type="ARBA" id="ARBA00004229"/>
    </source>
</evidence>
<dbReference type="FunFam" id="2.40.50.140:FF:000078">
    <property type="entry name" value="30S ribosomal protein S1"/>
    <property type="match status" value="1"/>
</dbReference>
<evidence type="ECO:0000256" key="9">
    <source>
        <dbReference type="ARBA" id="ARBA00023274"/>
    </source>
</evidence>
<dbReference type="CDD" id="cd04465">
    <property type="entry name" value="S1_RPS1_repeat_ec2_hs2"/>
    <property type="match status" value="1"/>
</dbReference>
<dbReference type="InterPro" id="IPR003029">
    <property type="entry name" value="S1_domain"/>
</dbReference>
<dbReference type="Proteomes" id="UP001058974">
    <property type="component" value="Chromosome 1"/>
</dbReference>
<evidence type="ECO:0000259" key="13">
    <source>
        <dbReference type="PROSITE" id="PS50126"/>
    </source>
</evidence>
<feature type="compositionally biased region" description="Acidic residues" evidence="12">
    <location>
        <begin position="392"/>
        <end position="407"/>
    </location>
</feature>
<organism evidence="14 15">
    <name type="scientific">Pisum sativum</name>
    <name type="common">Garden pea</name>
    <name type="synonym">Lathyrus oleraceus</name>
    <dbReference type="NCBI Taxonomy" id="3888"/>
    <lineage>
        <taxon>Eukaryota</taxon>
        <taxon>Viridiplantae</taxon>
        <taxon>Streptophyta</taxon>
        <taxon>Embryophyta</taxon>
        <taxon>Tracheophyta</taxon>
        <taxon>Spermatophyta</taxon>
        <taxon>Magnoliopsida</taxon>
        <taxon>eudicotyledons</taxon>
        <taxon>Gunneridae</taxon>
        <taxon>Pentapetalae</taxon>
        <taxon>rosids</taxon>
        <taxon>fabids</taxon>
        <taxon>Fabales</taxon>
        <taxon>Fabaceae</taxon>
        <taxon>Papilionoideae</taxon>
        <taxon>50 kb inversion clade</taxon>
        <taxon>NPAAA clade</taxon>
        <taxon>Hologalegina</taxon>
        <taxon>IRL clade</taxon>
        <taxon>Fabeae</taxon>
        <taxon>Lathyrus</taxon>
    </lineage>
</organism>
<dbReference type="SUPFAM" id="SSF50249">
    <property type="entry name" value="Nucleic acid-binding proteins"/>
    <property type="match status" value="3"/>
</dbReference>
<name>A0A9D5BN94_PEA</name>
<keyword evidence="7" id="KW-0809">Transit peptide</keyword>
<keyword evidence="9" id="KW-0687">Ribonucleoprotein</keyword>
<feature type="domain" description="S1 motif" evidence="13">
    <location>
        <begin position="181"/>
        <end position="245"/>
    </location>
</feature>
<dbReference type="Gramene" id="PSAT_LOCUS4734_t1">
    <property type="protein sequence ID" value="CAL5184239.1"/>
    <property type="gene ID" value="PSAT_LOCUS4734"/>
</dbReference>
<evidence type="ECO:0000256" key="8">
    <source>
        <dbReference type="ARBA" id="ARBA00022980"/>
    </source>
</evidence>
<keyword evidence="15" id="KW-1185">Reference proteome</keyword>
<feature type="region of interest" description="Disordered" evidence="12">
    <location>
        <begin position="382"/>
        <end position="407"/>
    </location>
</feature>
<accession>A0A9D5BN94</accession>
<dbReference type="GO" id="GO:0009570">
    <property type="term" value="C:chloroplast stroma"/>
    <property type="evidence" value="ECO:0007669"/>
    <property type="project" value="TreeGrafter"/>
</dbReference>
<evidence type="ECO:0000256" key="6">
    <source>
        <dbReference type="ARBA" id="ARBA00022884"/>
    </source>
</evidence>
<evidence type="ECO:0000256" key="10">
    <source>
        <dbReference type="ARBA" id="ARBA00069232"/>
    </source>
</evidence>
<keyword evidence="6" id="KW-0694">RNA-binding</keyword>
<comment type="caution">
    <text evidence="14">The sequence shown here is derived from an EMBL/GenBank/DDBJ whole genome shotgun (WGS) entry which is preliminary data.</text>
</comment>
<dbReference type="InterPro" id="IPR012340">
    <property type="entry name" value="NA-bd_OB-fold"/>
</dbReference>
<dbReference type="Gene3D" id="2.40.50.140">
    <property type="entry name" value="Nucleic acid-binding proteins"/>
    <property type="match status" value="3"/>
</dbReference>
<keyword evidence="5" id="KW-0677">Repeat</keyword>
<evidence type="ECO:0000256" key="11">
    <source>
        <dbReference type="ARBA" id="ARBA00081784"/>
    </source>
</evidence>
<dbReference type="GO" id="GO:1990904">
    <property type="term" value="C:ribonucleoprotein complex"/>
    <property type="evidence" value="ECO:0007669"/>
    <property type="project" value="UniProtKB-KW"/>
</dbReference>
<dbReference type="PANTHER" id="PTHR10724:SF7">
    <property type="entry name" value="SMALL RIBOSOMAL SUBUNIT PROTEIN BS1C"/>
    <property type="match status" value="1"/>
</dbReference>
<evidence type="ECO:0000313" key="14">
    <source>
        <dbReference type="EMBL" id="KAI5446636.1"/>
    </source>
</evidence>
<dbReference type="FunFam" id="2.40.50.140:FF:000162">
    <property type="entry name" value="30S ribosomal protein S1, chloroplastic"/>
    <property type="match status" value="1"/>
</dbReference>
<dbReference type="GO" id="GO:0005840">
    <property type="term" value="C:ribosome"/>
    <property type="evidence" value="ECO:0007669"/>
    <property type="project" value="UniProtKB-KW"/>
</dbReference>
<dbReference type="Gramene" id="Psat1g162760.1">
    <property type="protein sequence ID" value="Psat1g162760.1.cds"/>
    <property type="gene ID" value="Psat1g162760"/>
</dbReference>
<dbReference type="GO" id="GO:0003729">
    <property type="term" value="F:mRNA binding"/>
    <property type="evidence" value="ECO:0007669"/>
    <property type="project" value="TreeGrafter"/>
</dbReference>
<keyword evidence="8" id="KW-0689">Ribosomal protein</keyword>
<dbReference type="CDD" id="cd05692">
    <property type="entry name" value="S1_RPS1_repeat_hs4"/>
    <property type="match status" value="1"/>
</dbReference>
<evidence type="ECO:0000256" key="3">
    <source>
        <dbReference type="ARBA" id="ARBA00022528"/>
    </source>
</evidence>
<dbReference type="Pfam" id="PF00575">
    <property type="entry name" value="S1"/>
    <property type="match status" value="2"/>
</dbReference>
<dbReference type="OrthoDB" id="412781at2759"/>
<sequence length="407" mass="44462">MAMASVAQQLTGVKWTPLLWKPTLAQKQRRSGVLPIVCSIAISSANNKERANLKQLFEDAYERCRTAPMEGVSFTLDQFTGAIENYDFESEIGAKIIGTVFATETSGAFVDITSKSTAYLPLREACIRQIKHVEDVGIVSGVKEEFVIIGQNEVDDGMILSLRSLQYDLAWERCRQLQAEDAVVKGKIIDANRGGVVAEVEGLKGFVPFSQMSTKSPGEEVIEMEIPLKFVEVDEEQSRLVLSHRKAVAGIQGQLGIGSVVAGTVQSLKPYGAFVDIGGISGLLHVSQISHDRISDIETVLQPGDVLKVMILSHDRERGRVSLSTKKLEPTPGDMIRNPTLVFEKAEEMAQTFRQRIAQAEAMARADMLRFQPESGLTLTSDGILGPFGSDLPEEGLDLSEIPPAED</sequence>
<dbReference type="GO" id="GO:0003735">
    <property type="term" value="F:structural constituent of ribosome"/>
    <property type="evidence" value="ECO:0007669"/>
    <property type="project" value="TreeGrafter"/>
</dbReference>
<dbReference type="PANTHER" id="PTHR10724">
    <property type="entry name" value="30S RIBOSOMAL PROTEIN S1"/>
    <property type="match status" value="1"/>
</dbReference>
<dbReference type="EMBL" id="JAMSHJ010000001">
    <property type="protein sequence ID" value="KAI5446636.1"/>
    <property type="molecule type" value="Genomic_DNA"/>
</dbReference>
<protein>
    <recommendedName>
        <fullName evidence="10">Small ribosomal subunit protein bS1c</fullName>
    </recommendedName>
    <alternativeName>
        <fullName evidence="11">30S ribosomal protein S1, chloroplastic</fullName>
    </alternativeName>
</protein>
<dbReference type="AlphaFoldDB" id="A0A9D5BN94"/>
<keyword evidence="3" id="KW-0150">Chloroplast</keyword>
<dbReference type="SMART" id="SM00316">
    <property type="entry name" value="S1"/>
    <property type="match status" value="3"/>
</dbReference>
<proteinExistence type="inferred from homology"/>
<feature type="domain" description="S1 motif" evidence="13">
    <location>
        <begin position="258"/>
        <end position="326"/>
    </location>
</feature>
<evidence type="ECO:0000256" key="2">
    <source>
        <dbReference type="ARBA" id="ARBA00006767"/>
    </source>
</evidence>
<feature type="domain" description="S1 motif" evidence="13">
    <location>
        <begin position="93"/>
        <end position="163"/>
    </location>
</feature>
<comment type="subcellular location">
    <subcellularLocation>
        <location evidence="1">Plastid</location>
        <location evidence="1">Chloroplast</location>
    </subcellularLocation>
</comment>
<dbReference type="Gramene" id="Psat01G0446700-T1">
    <property type="protein sequence ID" value="KAI5446636.1"/>
    <property type="gene ID" value="KIW84_014467"/>
</dbReference>
<dbReference type="PROSITE" id="PS50126">
    <property type="entry name" value="S1"/>
    <property type="match status" value="3"/>
</dbReference>
<gene>
    <name evidence="14" type="ORF">KIW84_014467</name>
</gene>